<dbReference type="EMBL" id="AFYH01215336">
    <property type="status" value="NOT_ANNOTATED_CDS"/>
    <property type="molecule type" value="Genomic_DNA"/>
</dbReference>
<evidence type="ECO:0000313" key="3">
    <source>
        <dbReference type="Proteomes" id="UP000008672"/>
    </source>
</evidence>
<keyword evidence="1" id="KW-1133">Transmembrane helix</keyword>
<sequence length="177" mass="20230">NGQLNEFTCFQLGIGIREKMLVKGCLGEEEKCLFQVEECRGAVDCGWGKPIRDTFEAVTIECVFLPPKQRFTFLWKKLIKNKEPEILVNDSFVLEVKREKLPVVYQCDTSENKEVIATVKFVVYSETDVEKRAQSRKYLGRSTMLVLISGALIFIIVVFAIVFFISDLCSVLEIWAS</sequence>
<dbReference type="GO" id="GO:0002080">
    <property type="term" value="C:acrosomal membrane"/>
    <property type="evidence" value="ECO:0007669"/>
    <property type="project" value="InterPro"/>
</dbReference>
<keyword evidence="1" id="KW-0472">Membrane</keyword>
<keyword evidence="3" id="KW-1185">Reference proteome</keyword>
<dbReference type="OMA" id="WASKVGK"/>
<evidence type="ECO:0000313" key="2">
    <source>
        <dbReference type="Ensembl" id="ENSLACP00000007470.1"/>
    </source>
</evidence>
<organism evidence="2 3">
    <name type="scientific">Latimeria chalumnae</name>
    <name type="common">Coelacanth</name>
    <dbReference type="NCBI Taxonomy" id="7897"/>
    <lineage>
        <taxon>Eukaryota</taxon>
        <taxon>Metazoa</taxon>
        <taxon>Chordata</taxon>
        <taxon>Craniata</taxon>
        <taxon>Vertebrata</taxon>
        <taxon>Euteleostomi</taxon>
        <taxon>Coelacanthiformes</taxon>
        <taxon>Coelacanthidae</taxon>
        <taxon>Latimeria</taxon>
    </lineage>
</organism>
<name>H3ACU9_LATCH</name>
<keyword evidence="1" id="KW-0812">Transmembrane</keyword>
<evidence type="ECO:0000256" key="1">
    <source>
        <dbReference type="SAM" id="Phobius"/>
    </source>
</evidence>
<dbReference type="GO" id="GO:0001675">
    <property type="term" value="P:acrosome assembly"/>
    <property type="evidence" value="ECO:0007669"/>
    <property type="project" value="TreeGrafter"/>
</dbReference>
<dbReference type="PANTHER" id="PTHR47223">
    <property type="entry name" value="SPERM ACROSOME MEMBRANE-ASSOCIATED PROTEIN 1"/>
    <property type="match status" value="1"/>
</dbReference>
<evidence type="ECO:0008006" key="4">
    <source>
        <dbReference type="Google" id="ProtNLM"/>
    </source>
</evidence>
<dbReference type="InParanoid" id="H3ACU9"/>
<dbReference type="Proteomes" id="UP000008672">
    <property type="component" value="Unassembled WGS sequence"/>
</dbReference>
<feature type="transmembrane region" description="Helical" evidence="1">
    <location>
        <begin position="144"/>
        <end position="165"/>
    </location>
</feature>
<dbReference type="AlphaFoldDB" id="H3ACU9"/>
<reference evidence="3" key="1">
    <citation type="submission" date="2011-08" db="EMBL/GenBank/DDBJ databases">
        <title>The draft genome of Latimeria chalumnae.</title>
        <authorList>
            <person name="Di Palma F."/>
            <person name="Alfoldi J."/>
            <person name="Johnson J."/>
            <person name="Berlin A."/>
            <person name="Gnerre S."/>
            <person name="Jaffe D."/>
            <person name="MacCallum I."/>
            <person name="Young S."/>
            <person name="Walker B.J."/>
            <person name="Lander E."/>
            <person name="Lindblad-Toh K."/>
        </authorList>
    </citation>
    <scope>NUCLEOTIDE SEQUENCE [LARGE SCALE GENOMIC DNA]</scope>
    <source>
        <strain evidence="3">Wild caught</strain>
    </source>
</reference>
<proteinExistence type="predicted"/>
<protein>
    <recommendedName>
        <fullName evidence="4">Sperm acrosome associated 1</fullName>
    </recommendedName>
</protein>
<dbReference type="Ensembl" id="ENSLACT00000007532.1">
    <property type="protein sequence ID" value="ENSLACP00000007470.1"/>
    <property type="gene ID" value="ENSLACG00000006621.1"/>
</dbReference>
<reference evidence="2" key="2">
    <citation type="submission" date="2025-08" db="UniProtKB">
        <authorList>
            <consortium name="Ensembl"/>
        </authorList>
    </citation>
    <scope>IDENTIFICATION</scope>
</reference>
<dbReference type="FunCoup" id="H3ACU9">
    <property type="interactions" value="103"/>
</dbReference>
<dbReference type="InterPro" id="IPR037878">
    <property type="entry name" value="SPACA1"/>
</dbReference>
<dbReference type="GeneTree" id="ENSGT00390000004211"/>
<dbReference type="PANTHER" id="PTHR47223:SF1">
    <property type="entry name" value="SPERM ACROSOME MEMBRANE-ASSOCIATED PROTEIN 1"/>
    <property type="match status" value="1"/>
</dbReference>
<accession>H3ACU9</accession>
<dbReference type="HOGENOM" id="CLU_080745_1_0_1"/>
<dbReference type="STRING" id="7897.ENSLACP00000007470"/>
<dbReference type="eggNOG" id="ENOG502S339">
    <property type="taxonomic scope" value="Eukaryota"/>
</dbReference>
<reference evidence="2" key="3">
    <citation type="submission" date="2025-09" db="UniProtKB">
        <authorList>
            <consortium name="Ensembl"/>
        </authorList>
    </citation>
    <scope>IDENTIFICATION</scope>
</reference>